<feature type="transmembrane region" description="Helical" evidence="1">
    <location>
        <begin position="9"/>
        <end position="27"/>
    </location>
</feature>
<organism evidence="3 4">
    <name type="scientific">Arenibacter echinorum</name>
    <dbReference type="NCBI Taxonomy" id="440515"/>
    <lineage>
        <taxon>Bacteria</taxon>
        <taxon>Pseudomonadati</taxon>
        <taxon>Bacteroidota</taxon>
        <taxon>Flavobacteriia</taxon>
        <taxon>Flavobacteriales</taxon>
        <taxon>Flavobacteriaceae</taxon>
        <taxon>Arenibacter</taxon>
    </lineage>
</organism>
<proteinExistence type="predicted"/>
<accession>A0A327R828</accession>
<feature type="domain" description="Heparan-alpha-glucosaminide N-acetyltransferase catalytic" evidence="2">
    <location>
        <begin position="3"/>
        <end position="155"/>
    </location>
</feature>
<dbReference type="PANTHER" id="PTHR31061:SF24">
    <property type="entry name" value="LD22376P"/>
    <property type="match status" value="1"/>
</dbReference>
<keyword evidence="1" id="KW-1133">Transmembrane helix</keyword>
<evidence type="ECO:0000259" key="2">
    <source>
        <dbReference type="Pfam" id="PF07786"/>
    </source>
</evidence>
<dbReference type="InterPro" id="IPR012429">
    <property type="entry name" value="HGSNAT_cat"/>
</dbReference>
<feature type="transmembrane region" description="Helical" evidence="1">
    <location>
        <begin position="230"/>
        <end position="248"/>
    </location>
</feature>
<feature type="transmembrane region" description="Helical" evidence="1">
    <location>
        <begin position="79"/>
        <end position="97"/>
    </location>
</feature>
<feature type="transmembrane region" description="Helical" evidence="1">
    <location>
        <begin position="197"/>
        <end position="218"/>
    </location>
</feature>
<feature type="transmembrane region" description="Helical" evidence="1">
    <location>
        <begin position="117"/>
        <end position="138"/>
    </location>
</feature>
<dbReference type="Proteomes" id="UP000249696">
    <property type="component" value="Unassembled WGS sequence"/>
</dbReference>
<feature type="transmembrane region" description="Helical" evidence="1">
    <location>
        <begin position="47"/>
        <end position="67"/>
    </location>
</feature>
<reference evidence="3 4" key="1">
    <citation type="submission" date="2018-06" db="EMBL/GenBank/DDBJ databases">
        <title>Genomic Encyclopedia of Archaeal and Bacterial Type Strains, Phase II (KMG-II): from individual species to whole genera.</title>
        <authorList>
            <person name="Goeker M."/>
        </authorList>
    </citation>
    <scope>NUCLEOTIDE SEQUENCE [LARGE SCALE GENOMIC DNA]</scope>
    <source>
        <strain evidence="3 4">DSM 23522</strain>
    </source>
</reference>
<evidence type="ECO:0000313" key="4">
    <source>
        <dbReference type="Proteomes" id="UP000249696"/>
    </source>
</evidence>
<evidence type="ECO:0000313" key="3">
    <source>
        <dbReference type="EMBL" id="RAJ12811.1"/>
    </source>
</evidence>
<feature type="transmembrane region" description="Helical" evidence="1">
    <location>
        <begin position="143"/>
        <end position="162"/>
    </location>
</feature>
<name>A0A327R828_9FLAO</name>
<feature type="transmembrane region" description="Helical" evidence="1">
    <location>
        <begin position="254"/>
        <end position="278"/>
    </location>
</feature>
<dbReference type="Pfam" id="PF07786">
    <property type="entry name" value="HGSNAT_cat"/>
    <property type="match status" value="1"/>
</dbReference>
<dbReference type="EMBL" id="QLLN01000003">
    <property type="protein sequence ID" value="RAJ12811.1"/>
    <property type="molecule type" value="Genomic_DNA"/>
</dbReference>
<dbReference type="RefSeq" id="WP_245946332.1">
    <property type="nucleotide sequence ID" value="NZ_QLLN01000003.1"/>
</dbReference>
<protein>
    <submittedName>
        <fullName evidence="3">Putative acyltransferase</fullName>
    </submittedName>
</protein>
<feature type="transmembrane region" description="Helical" evidence="1">
    <location>
        <begin position="298"/>
        <end position="317"/>
    </location>
</feature>
<keyword evidence="1" id="KW-0812">Transmembrane</keyword>
<keyword evidence="3" id="KW-0012">Acyltransferase</keyword>
<keyword evidence="1" id="KW-0472">Membrane</keyword>
<dbReference type="PANTHER" id="PTHR31061">
    <property type="entry name" value="LD22376P"/>
    <property type="match status" value="1"/>
</dbReference>
<evidence type="ECO:0000256" key="1">
    <source>
        <dbReference type="SAM" id="Phobius"/>
    </source>
</evidence>
<comment type="caution">
    <text evidence="3">The sequence shown here is derived from an EMBL/GenBank/DDBJ whole genome shotgun (WGS) entry which is preliminary data.</text>
</comment>
<dbReference type="GO" id="GO:0016746">
    <property type="term" value="F:acyltransferase activity"/>
    <property type="evidence" value="ECO:0007669"/>
    <property type="project" value="UniProtKB-KW"/>
</dbReference>
<keyword evidence="3" id="KW-0808">Transferase</keyword>
<keyword evidence="4" id="KW-1185">Reference proteome</keyword>
<feature type="transmembrane region" description="Helical" evidence="1">
    <location>
        <begin position="337"/>
        <end position="358"/>
    </location>
</feature>
<gene>
    <name evidence="3" type="ORF">LV92_02047</name>
</gene>
<dbReference type="AlphaFoldDB" id="A0A327R828"/>
<sequence length="367" mass="41825">MKRFKALDVFRGLTICLMIVVNTPGDWELTFAPLLHANWNGFTPTDLVFPSFLFAVGNAFAFVKSRWGDKPPSEVFQKIIKRTLIIFLLGYMMYWFPFVSWTDSGGLALVPFSETRILGVLQRIALCYFIGATMIYFLTNRQLIIASAIILLGYWGLLSAFGDYTLEGNLVRTLDRFLLGDSHLYGGDGLPFDPEGLLSTLPAICNVIAGYVVGQYVIQGGITYEKLAKMLMVAAGLLAVAYFWNLSFPVNKKLWTSSFVILTIGLDIIVLSILIYAIEFVKRPINFNFFEIFGKNSLFIYLLSEYLAITLLFVRVNENQSLYNYIYEKGFSWFGPYYGSFIFALVFMMLCWLIGLWLDKKKIYIKV</sequence>